<dbReference type="Pfam" id="PF00248">
    <property type="entry name" value="Aldo_ket_red"/>
    <property type="match status" value="1"/>
</dbReference>
<gene>
    <name evidence="3" type="ORF">GCM10010383_72960</name>
</gene>
<reference evidence="4" key="1">
    <citation type="journal article" date="2019" name="Int. J. Syst. Evol. Microbiol.">
        <title>The Global Catalogue of Microorganisms (GCM) 10K type strain sequencing project: providing services to taxonomists for standard genome sequencing and annotation.</title>
        <authorList>
            <consortium name="The Broad Institute Genomics Platform"/>
            <consortium name="The Broad Institute Genome Sequencing Center for Infectious Disease"/>
            <person name="Wu L."/>
            <person name="Ma J."/>
        </authorList>
    </citation>
    <scope>NUCLEOTIDE SEQUENCE [LARGE SCALE GENOMIC DNA]</scope>
    <source>
        <strain evidence="4">JCM 4866</strain>
    </source>
</reference>
<keyword evidence="4" id="KW-1185">Reference proteome</keyword>
<evidence type="ECO:0000259" key="2">
    <source>
        <dbReference type="Pfam" id="PF00248"/>
    </source>
</evidence>
<feature type="domain" description="NADP-dependent oxidoreductase" evidence="2">
    <location>
        <begin position="3"/>
        <end position="50"/>
    </location>
</feature>
<name>A0ABQ2XSH7_9ACTN</name>
<dbReference type="InterPro" id="IPR036812">
    <property type="entry name" value="NAD(P)_OxRdtase_dom_sf"/>
</dbReference>
<feature type="region of interest" description="Disordered" evidence="1">
    <location>
        <begin position="58"/>
        <end position="105"/>
    </location>
</feature>
<evidence type="ECO:0000256" key="1">
    <source>
        <dbReference type="SAM" id="MobiDB-lite"/>
    </source>
</evidence>
<dbReference type="SUPFAM" id="SSF51430">
    <property type="entry name" value="NAD(P)-linked oxidoreductase"/>
    <property type="match status" value="1"/>
</dbReference>
<dbReference type="Gene3D" id="3.20.20.100">
    <property type="entry name" value="NADP-dependent oxidoreductase domain"/>
    <property type="match status" value="1"/>
</dbReference>
<sequence length="105" mass="10931">MLSTLALAWILRRSEVPSAITGASRPEQVHANAAASGVKFSDDLLTAVDHALGGVNARRRAMGQPSPDSGWLPSWPGAATPRRQAYPARSASHCRAGEGVGRSAS</sequence>
<dbReference type="EMBL" id="BMWC01000017">
    <property type="protein sequence ID" value="GGX32083.1"/>
    <property type="molecule type" value="Genomic_DNA"/>
</dbReference>
<dbReference type="InterPro" id="IPR023210">
    <property type="entry name" value="NADP_OxRdtase_dom"/>
</dbReference>
<evidence type="ECO:0000313" key="4">
    <source>
        <dbReference type="Proteomes" id="UP000617743"/>
    </source>
</evidence>
<comment type="caution">
    <text evidence="3">The sequence shown here is derived from an EMBL/GenBank/DDBJ whole genome shotgun (WGS) entry which is preliminary data.</text>
</comment>
<accession>A0ABQ2XSH7</accession>
<dbReference type="RefSeq" id="WP_372487634.1">
    <property type="nucleotide sequence ID" value="NZ_BMWC01000017.1"/>
</dbReference>
<dbReference type="Proteomes" id="UP000617743">
    <property type="component" value="Unassembled WGS sequence"/>
</dbReference>
<organism evidence="3 4">
    <name type="scientific">Streptomyces lomondensis</name>
    <dbReference type="NCBI Taxonomy" id="68229"/>
    <lineage>
        <taxon>Bacteria</taxon>
        <taxon>Bacillati</taxon>
        <taxon>Actinomycetota</taxon>
        <taxon>Actinomycetes</taxon>
        <taxon>Kitasatosporales</taxon>
        <taxon>Streptomycetaceae</taxon>
        <taxon>Streptomyces</taxon>
    </lineage>
</organism>
<evidence type="ECO:0000313" key="3">
    <source>
        <dbReference type="EMBL" id="GGX32083.1"/>
    </source>
</evidence>
<proteinExistence type="predicted"/>
<protein>
    <recommendedName>
        <fullName evidence="2">NADP-dependent oxidoreductase domain-containing protein</fullName>
    </recommendedName>
</protein>